<protein>
    <submittedName>
        <fullName evidence="1">Uncharacterized protein</fullName>
    </submittedName>
</protein>
<accession>A0A8J2UBN9</accession>
<organism evidence="1 2">
    <name type="scientific">Puia dinghuensis</name>
    <dbReference type="NCBI Taxonomy" id="1792502"/>
    <lineage>
        <taxon>Bacteria</taxon>
        <taxon>Pseudomonadati</taxon>
        <taxon>Bacteroidota</taxon>
        <taxon>Chitinophagia</taxon>
        <taxon>Chitinophagales</taxon>
        <taxon>Chitinophagaceae</taxon>
        <taxon>Puia</taxon>
    </lineage>
</organism>
<comment type="caution">
    <text evidence="1">The sequence shown here is derived from an EMBL/GenBank/DDBJ whole genome shotgun (WGS) entry which is preliminary data.</text>
</comment>
<dbReference type="EMBL" id="BMJC01000002">
    <property type="protein sequence ID" value="GGA94763.1"/>
    <property type="molecule type" value="Genomic_DNA"/>
</dbReference>
<proteinExistence type="predicted"/>
<dbReference type="Proteomes" id="UP000607559">
    <property type="component" value="Unassembled WGS sequence"/>
</dbReference>
<name>A0A8J2UBN9_9BACT</name>
<evidence type="ECO:0000313" key="1">
    <source>
        <dbReference type="EMBL" id="GGA94763.1"/>
    </source>
</evidence>
<sequence length="121" mass="13329">MEAAEVFEKVEARAAVDRREIEGEMGLFLIAETDETGGHFFVVEKGEFFLPDRETAIETGVLVEAVIGAEPLVIEQLPYHPAALAAKGFVVHLYPVGYARFSAVGTEKGIFRRFFHCIGAK</sequence>
<evidence type="ECO:0000313" key="2">
    <source>
        <dbReference type="Proteomes" id="UP000607559"/>
    </source>
</evidence>
<keyword evidence="2" id="KW-1185">Reference proteome</keyword>
<reference evidence="1" key="1">
    <citation type="journal article" date="2014" name="Int. J. Syst. Evol. Microbiol.">
        <title>Complete genome sequence of Corynebacterium casei LMG S-19264T (=DSM 44701T), isolated from a smear-ripened cheese.</title>
        <authorList>
            <consortium name="US DOE Joint Genome Institute (JGI-PGF)"/>
            <person name="Walter F."/>
            <person name="Albersmeier A."/>
            <person name="Kalinowski J."/>
            <person name="Ruckert C."/>
        </authorList>
    </citation>
    <scope>NUCLEOTIDE SEQUENCE</scope>
    <source>
        <strain evidence="1">CGMCC 1.15448</strain>
    </source>
</reference>
<dbReference type="AlphaFoldDB" id="A0A8J2UBN9"/>
<gene>
    <name evidence="1" type="ORF">GCM10011511_17590</name>
</gene>
<reference evidence="1" key="2">
    <citation type="submission" date="2020-09" db="EMBL/GenBank/DDBJ databases">
        <authorList>
            <person name="Sun Q."/>
            <person name="Zhou Y."/>
        </authorList>
    </citation>
    <scope>NUCLEOTIDE SEQUENCE</scope>
    <source>
        <strain evidence="1">CGMCC 1.15448</strain>
    </source>
</reference>